<dbReference type="SUPFAM" id="SSF53697">
    <property type="entry name" value="SIS domain"/>
    <property type="match status" value="1"/>
</dbReference>
<evidence type="ECO:0000313" key="2">
    <source>
        <dbReference type="EMBL" id="GAA1794315.1"/>
    </source>
</evidence>
<dbReference type="InterPro" id="IPR035472">
    <property type="entry name" value="RpiR-like_SIS"/>
</dbReference>
<accession>A0ABN2LN30</accession>
<reference evidence="2 3" key="1">
    <citation type="journal article" date="2019" name="Int. J. Syst. Evol. Microbiol.">
        <title>The Global Catalogue of Microorganisms (GCM) 10K type strain sequencing project: providing services to taxonomists for standard genome sequencing and annotation.</title>
        <authorList>
            <consortium name="The Broad Institute Genomics Platform"/>
            <consortium name="The Broad Institute Genome Sequencing Center for Infectious Disease"/>
            <person name="Wu L."/>
            <person name="Ma J."/>
        </authorList>
    </citation>
    <scope>NUCLEOTIDE SEQUENCE [LARGE SCALE GENOMIC DNA]</scope>
    <source>
        <strain evidence="2 3">JCM 14736</strain>
    </source>
</reference>
<gene>
    <name evidence="2" type="ORF">GCM10009768_24270</name>
</gene>
<sequence>MPKPAEHAPQPRRRSSALKSRILQAERAALESAVEAFESDPSFERASALVAGSRRRFVLGRGASQGYAATLASALGASFSQVMLAAPPSLEALDLLSDVRTGDALIAVCTRPYRRDTVEIARQYVAAGGTVVLLTDSSDSPLSAFAAEQVVVDTEDRELGDTSSGILLAIRLLVDLAAASSKGAARRAQERERLGAVLDLYAPEQRWDGRVADPRLGGSVV</sequence>
<dbReference type="EMBL" id="BAAAOB010000003">
    <property type="protein sequence ID" value="GAA1794315.1"/>
    <property type="molecule type" value="Genomic_DNA"/>
</dbReference>
<feature type="domain" description="SIS" evidence="1">
    <location>
        <begin position="45"/>
        <end position="184"/>
    </location>
</feature>
<organism evidence="2 3">
    <name type="scientific">Leucobacter iarius</name>
    <dbReference type="NCBI Taxonomy" id="333963"/>
    <lineage>
        <taxon>Bacteria</taxon>
        <taxon>Bacillati</taxon>
        <taxon>Actinomycetota</taxon>
        <taxon>Actinomycetes</taxon>
        <taxon>Micrococcales</taxon>
        <taxon>Microbacteriaceae</taxon>
        <taxon>Leucobacter</taxon>
    </lineage>
</organism>
<dbReference type="Gene3D" id="3.40.50.10490">
    <property type="entry name" value="Glucose-6-phosphate isomerase like protein, domain 1"/>
    <property type="match status" value="1"/>
</dbReference>
<dbReference type="PANTHER" id="PTHR30514:SF18">
    <property type="entry name" value="RPIR-FAMILY TRANSCRIPTIONAL REGULATOR"/>
    <property type="match status" value="1"/>
</dbReference>
<dbReference type="Pfam" id="PF01380">
    <property type="entry name" value="SIS"/>
    <property type="match status" value="1"/>
</dbReference>
<proteinExistence type="predicted"/>
<name>A0ABN2LN30_9MICO</name>
<dbReference type="InterPro" id="IPR001347">
    <property type="entry name" value="SIS_dom"/>
</dbReference>
<dbReference type="PROSITE" id="PS51464">
    <property type="entry name" value="SIS"/>
    <property type="match status" value="1"/>
</dbReference>
<protein>
    <recommendedName>
        <fullName evidence="1">SIS domain-containing protein</fullName>
    </recommendedName>
</protein>
<dbReference type="InterPro" id="IPR046348">
    <property type="entry name" value="SIS_dom_sf"/>
</dbReference>
<keyword evidence="3" id="KW-1185">Reference proteome</keyword>
<comment type="caution">
    <text evidence="2">The sequence shown here is derived from an EMBL/GenBank/DDBJ whole genome shotgun (WGS) entry which is preliminary data.</text>
</comment>
<dbReference type="Proteomes" id="UP001500851">
    <property type="component" value="Unassembled WGS sequence"/>
</dbReference>
<dbReference type="CDD" id="cd05013">
    <property type="entry name" value="SIS_RpiR"/>
    <property type="match status" value="1"/>
</dbReference>
<dbReference type="InterPro" id="IPR047640">
    <property type="entry name" value="RpiR-like"/>
</dbReference>
<evidence type="ECO:0000313" key="3">
    <source>
        <dbReference type="Proteomes" id="UP001500851"/>
    </source>
</evidence>
<dbReference type="PANTHER" id="PTHR30514">
    <property type="entry name" value="GLUCOKINASE"/>
    <property type="match status" value="1"/>
</dbReference>
<evidence type="ECO:0000259" key="1">
    <source>
        <dbReference type="PROSITE" id="PS51464"/>
    </source>
</evidence>
<dbReference type="RefSeq" id="WP_046455127.1">
    <property type="nucleotide sequence ID" value="NZ_BAAAOB010000003.1"/>
</dbReference>